<dbReference type="RefSeq" id="WP_133828449.1">
    <property type="nucleotide sequence ID" value="NZ_BAABHR010000044.1"/>
</dbReference>
<dbReference type="PANTHER" id="PTHR22602">
    <property type="entry name" value="TRANSFERASE CAF17, MITOCHONDRIAL-RELATED"/>
    <property type="match status" value="1"/>
</dbReference>
<evidence type="ECO:0000256" key="2">
    <source>
        <dbReference type="SAM" id="MobiDB-lite"/>
    </source>
</evidence>
<dbReference type="InterPro" id="IPR045179">
    <property type="entry name" value="YgfZ/GcvT"/>
</dbReference>
<dbReference type="EMBL" id="SNYO01000007">
    <property type="protein sequence ID" value="TDQ52700.1"/>
    <property type="molecule type" value="Genomic_DNA"/>
</dbReference>
<keyword evidence="6" id="KW-1185">Reference proteome</keyword>
<dbReference type="InterPro" id="IPR027266">
    <property type="entry name" value="TrmE/GcvT-like"/>
</dbReference>
<dbReference type="NCBIfam" id="TIGR03317">
    <property type="entry name" value="ygfZ_signature"/>
    <property type="match status" value="1"/>
</dbReference>
<evidence type="ECO:0000259" key="4">
    <source>
        <dbReference type="Pfam" id="PF25455"/>
    </source>
</evidence>
<dbReference type="AlphaFoldDB" id="A0A4R6V209"/>
<dbReference type="OrthoDB" id="9796287at2"/>
<dbReference type="SUPFAM" id="SSF103025">
    <property type="entry name" value="Folate-binding domain"/>
    <property type="match status" value="1"/>
</dbReference>
<dbReference type="GO" id="GO:0016226">
    <property type="term" value="P:iron-sulfur cluster assembly"/>
    <property type="evidence" value="ECO:0007669"/>
    <property type="project" value="TreeGrafter"/>
</dbReference>
<dbReference type="Gene3D" id="3.30.1360.120">
    <property type="entry name" value="Probable tRNA modification gtpase trme, domain 1"/>
    <property type="match status" value="1"/>
</dbReference>
<feature type="domain" description="CAF17 C-terminal" evidence="4">
    <location>
        <begin position="303"/>
        <end position="351"/>
    </location>
</feature>
<dbReference type="InterPro" id="IPR017703">
    <property type="entry name" value="YgfZ/GCV_T_CS"/>
</dbReference>
<dbReference type="InterPro" id="IPR057460">
    <property type="entry name" value="CAF17_C"/>
</dbReference>
<evidence type="ECO:0000313" key="5">
    <source>
        <dbReference type="EMBL" id="TDQ52700.1"/>
    </source>
</evidence>
<dbReference type="Pfam" id="PF25455">
    <property type="entry name" value="Beta-barrel_CAF17_C"/>
    <property type="match status" value="1"/>
</dbReference>
<accession>A0A4R6V209</accession>
<name>A0A4R6V209_9PSEU</name>
<comment type="caution">
    <text evidence="5">The sequence shown here is derived from an EMBL/GenBank/DDBJ whole genome shotgun (WGS) entry which is preliminary data.</text>
</comment>
<proteinExistence type="predicted"/>
<organism evidence="5 6">
    <name type="scientific">Actinomycetospora succinea</name>
    <dbReference type="NCBI Taxonomy" id="663603"/>
    <lineage>
        <taxon>Bacteria</taxon>
        <taxon>Bacillati</taxon>
        <taxon>Actinomycetota</taxon>
        <taxon>Actinomycetes</taxon>
        <taxon>Pseudonocardiales</taxon>
        <taxon>Pseudonocardiaceae</taxon>
        <taxon>Actinomycetospora</taxon>
    </lineage>
</organism>
<reference evidence="5 6" key="1">
    <citation type="submission" date="2019-03" db="EMBL/GenBank/DDBJ databases">
        <title>Genomic Encyclopedia of Type Strains, Phase IV (KMG-IV): sequencing the most valuable type-strain genomes for metagenomic binning, comparative biology and taxonomic classification.</title>
        <authorList>
            <person name="Goeker M."/>
        </authorList>
    </citation>
    <scope>NUCLEOTIDE SEQUENCE [LARGE SCALE GENOMIC DNA]</scope>
    <source>
        <strain evidence="5 6">DSM 45775</strain>
    </source>
</reference>
<evidence type="ECO:0000313" key="6">
    <source>
        <dbReference type="Proteomes" id="UP000295705"/>
    </source>
</evidence>
<sequence length="398" mass="41826">MTTPSFDEPGAVAPQPRDDEPGDDLLDAAVPAHYGDPFGEQRAMTRRAGVVDRSHRGVLRVTGPERLSWLHLLLSQQVADLAEGAGTEALVLDAQGRVEHHAVLAHVGDTVWLDVEPGRAAGLADYLDRMRFWSQVEVADASDEWAVLSVVGPAVDEVLTAAGVEAPHGDHAAVALPGGGDGAQRSSTPEAGVVRRMSWPGPDTEAAADLIVPRAELAPWWSRLRGAGARPAGHDAFEALRVTALKPRLGLDTDERAIPHEMGWIGAAVHLHKGCYRGQETVSRVANLGRPPRQLVLLHLQAGDDPLPPPGTPVLTGEGGRSVGRIGTAVRHHELGTVALALLKRSAVASAPGGDPLWVAAESEDSDVVPGPASVDPDSIPPDTGEPPGRAAMRRLKG</sequence>
<gene>
    <name evidence="5" type="ORF">EV188_10776</name>
</gene>
<keyword evidence="1" id="KW-0809">Transit peptide</keyword>
<evidence type="ECO:0000259" key="3">
    <source>
        <dbReference type="Pfam" id="PF01571"/>
    </source>
</evidence>
<feature type="domain" description="GCVT N-terminal" evidence="3">
    <location>
        <begin position="40"/>
        <end position="272"/>
    </location>
</feature>
<evidence type="ECO:0000256" key="1">
    <source>
        <dbReference type="ARBA" id="ARBA00022946"/>
    </source>
</evidence>
<dbReference type="Proteomes" id="UP000295705">
    <property type="component" value="Unassembled WGS sequence"/>
</dbReference>
<feature type="region of interest" description="Disordered" evidence="2">
    <location>
        <begin position="1"/>
        <end position="25"/>
    </location>
</feature>
<feature type="region of interest" description="Disordered" evidence="2">
    <location>
        <begin position="357"/>
        <end position="398"/>
    </location>
</feature>
<protein>
    <submittedName>
        <fullName evidence="5">Uncharacterized protein</fullName>
    </submittedName>
</protein>
<dbReference type="PANTHER" id="PTHR22602:SF0">
    <property type="entry name" value="TRANSFERASE CAF17, MITOCHONDRIAL-RELATED"/>
    <property type="match status" value="1"/>
</dbReference>
<dbReference type="Pfam" id="PF01571">
    <property type="entry name" value="GCV_T"/>
    <property type="match status" value="1"/>
</dbReference>
<dbReference type="InterPro" id="IPR006222">
    <property type="entry name" value="GCVT_N"/>
</dbReference>